<evidence type="ECO:0000256" key="5">
    <source>
        <dbReference type="ARBA" id="ARBA00022679"/>
    </source>
</evidence>
<feature type="domain" description="Nucleoside phosphorylase" evidence="9">
    <location>
        <begin position="26"/>
        <end position="271"/>
    </location>
</feature>
<dbReference type="EC" id="2.4.2.1" evidence="7"/>
<dbReference type="InterPro" id="IPR011270">
    <property type="entry name" value="Pur_Nuc_Pase_Ino/Guo-sp"/>
</dbReference>
<dbReference type="InterPro" id="IPR035994">
    <property type="entry name" value="Nucleoside_phosphorylase_sf"/>
</dbReference>
<dbReference type="InterPro" id="IPR000845">
    <property type="entry name" value="Nucleoside_phosphorylase_d"/>
</dbReference>
<protein>
    <recommendedName>
        <fullName evidence="7">Purine nucleoside phosphorylase</fullName>
        <ecNumber evidence="7">2.4.2.1</ecNumber>
    </recommendedName>
    <alternativeName>
        <fullName evidence="7">Inosine-guanosine phosphorylase</fullName>
    </alternativeName>
</protein>
<evidence type="ECO:0000256" key="8">
    <source>
        <dbReference type="PIRSR" id="PIRSR000477-2"/>
    </source>
</evidence>
<evidence type="ECO:0000256" key="2">
    <source>
        <dbReference type="ARBA" id="ARBA00005058"/>
    </source>
</evidence>
<feature type="binding site" evidence="8">
    <location>
        <position position="114"/>
    </location>
    <ligand>
        <name>phosphate</name>
        <dbReference type="ChEBI" id="CHEBI:43474"/>
    </ligand>
</feature>
<dbReference type="NCBIfam" id="TIGR01697">
    <property type="entry name" value="PNPH-PUNA-XAPA"/>
    <property type="match status" value="1"/>
</dbReference>
<keyword evidence="11" id="KW-1185">Reference proteome</keyword>
<dbReference type="GO" id="GO:0009116">
    <property type="term" value="P:nucleoside metabolic process"/>
    <property type="evidence" value="ECO:0007669"/>
    <property type="project" value="InterPro"/>
</dbReference>
<evidence type="ECO:0000259" key="9">
    <source>
        <dbReference type="Pfam" id="PF01048"/>
    </source>
</evidence>
<dbReference type="GO" id="GO:0004731">
    <property type="term" value="F:purine-nucleoside phosphorylase activity"/>
    <property type="evidence" value="ECO:0007669"/>
    <property type="project" value="UniProtKB-EC"/>
</dbReference>
<feature type="binding site" evidence="8">
    <location>
        <position position="236"/>
    </location>
    <ligand>
        <name>a purine D-ribonucleoside</name>
        <dbReference type="ChEBI" id="CHEBI:142355"/>
    </ligand>
</feature>
<evidence type="ECO:0000313" key="11">
    <source>
        <dbReference type="Proteomes" id="UP000681343"/>
    </source>
</evidence>
<reference evidence="10" key="1">
    <citation type="submission" date="2020-09" db="EMBL/GenBank/DDBJ databases">
        <title>New species isolated from human feces.</title>
        <authorList>
            <person name="Kitahara M."/>
            <person name="Shigeno Y."/>
            <person name="Shime M."/>
            <person name="Matsumoto Y."/>
            <person name="Nakamura S."/>
            <person name="Motooka D."/>
            <person name="Fukuoka S."/>
            <person name="Nishikawa H."/>
            <person name="Benno Y."/>
        </authorList>
    </citation>
    <scope>NUCLEOTIDE SEQUENCE</scope>
    <source>
        <strain evidence="10">MM35</strain>
    </source>
</reference>
<comment type="similarity">
    <text evidence="3 7">Belongs to the PNP/MTAP phosphorylase family.</text>
</comment>
<dbReference type="KEGG" id="vfa:MM35RIKEN_01830"/>
<dbReference type="Gene3D" id="3.40.50.1580">
    <property type="entry name" value="Nucleoside phosphorylase domain"/>
    <property type="match status" value="1"/>
</dbReference>
<dbReference type="AlphaFoldDB" id="A0A810PXU4"/>
<feature type="binding site" evidence="8">
    <location>
        <begin position="82"/>
        <end position="84"/>
    </location>
    <ligand>
        <name>phosphate</name>
        <dbReference type="ChEBI" id="CHEBI:43474"/>
    </ligand>
</feature>
<keyword evidence="4 7" id="KW-0328">Glycosyltransferase</keyword>
<dbReference type="PIRSF" id="PIRSF000477">
    <property type="entry name" value="PurNPase"/>
    <property type="match status" value="1"/>
</dbReference>
<dbReference type="PANTHER" id="PTHR11904:SF9">
    <property type="entry name" value="PURINE NUCLEOSIDE PHOSPHORYLASE-RELATED"/>
    <property type="match status" value="1"/>
</dbReference>
<evidence type="ECO:0000256" key="4">
    <source>
        <dbReference type="ARBA" id="ARBA00022676"/>
    </source>
</evidence>
<dbReference type="NCBIfam" id="NF006054">
    <property type="entry name" value="PRK08202.1"/>
    <property type="match status" value="1"/>
</dbReference>
<dbReference type="EMBL" id="AP023415">
    <property type="protein sequence ID" value="BCK77991.1"/>
    <property type="molecule type" value="Genomic_DNA"/>
</dbReference>
<feature type="binding site" evidence="8">
    <location>
        <position position="194"/>
    </location>
    <ligand>
        <name>a purine D-ribonucleoside</name>
        <dbReference type="ChEBI" id="CHEBI:142355"/>
    </ligand>
</feature>
<sequence>MSNFYETVQSSADYILSHCPLRPTCGVVLGSGLGGLVDSMEDKTVLPYADIPHFPRSTVAGHAGNLVIGRLAGQTVAALQGRFHYYEGFTMRQVTYPMYVLKLLGVQTLLLTNACGGIDRTLQPGDLMLLTDHINMLGANSLIGENDERFGPRFPDMTEVYSLRLRDLAKAAARELGIPCKEGVYAIFPGPCYETAAEIRAYRALGADAIGMSTVPEAIAANYLGLEVLGIACITNMATGIAEKKHSHQEVLAAANRSSHHLRQLVESVIARL</sequence>
<accession>A0A810PXU4</accession>
<dbReference type="CDD" id="cd09009">
    <property type="entry name" value="PNP-EcPNPII_like"/>
    <property type="match status" value="1"/>
</dbReference>
<evidence type="ECO:0000256" key="1">
    <source>
        <dbReference type="ARBA" id="ARBA00002678"/>
    </source>
</evidence>
<evidence type="ECO:0000256" key="3">
    <source>
        <dbReference type="ARBA" id="ARBA00006751"/>
    </source>
</evidence>
<evidence type="ECO:0000256" key="7">
    <source>
        <dbReference type="PIRNR" id="PIRNR000477"/>
    </source>
</evidence>
<dbReference type="GO" id="GO:0005737">
    <property type="term" value="C:cytoplasm"/>
    <property type="evidence" value="ECO:0007669"/>
    <property type="project" value="TreeGrafter"/>
</dbReference>
<feature type="binding site" evidence="8">
    <location>
        <position position="213"/>
    </location>
    <ligand>
        <name>phosphate</name>
        <dbReference type="ChEBI" id="CHEBI:43474"/>
    </ligand>
</feature>
<name>A0A810PXU4_9FIRM</name>
<evidence type="ECO:0000256" key="6">
    <source>
        <dbReference type="ARBA" id="ARBA00048556"/>
    </source>
</evidence>
<comment type="function">
    <text evidence="1">The purine nucleoside phosphorylases catalyze the phosphorolytic breakdown of the N-glycosidic bond in the beta-(deoxy)ribonucleoside molecules, with the formation of the corresponding free purine bases and pentose-1-phosphate. Cleaves guanosine, inosine, 2'-deoxyguanosine and 2'-deoxyinosine.</text>
</comment>
<comment type="catalytic activity">
    <reaction evidence="6">
        <text>a purine 2'-deoxy-D-ribonucleoside + phosphate = a purine nucleobase + 2-deoxy-alpha-D-ribose 1-phosphate</text>
        <dbReference type="Rhea" id="RHEA:36431"/>
        <dbReference type="ChEBI" id="CHEBI:26386"/>
        <dbReference type="ChEBI" id="CHEBI:43474"/>
        <dbReference type="ChEBI" id="CHEBI:57259"/>
        <dbReference type="ChEBI" id="CHEBI:142361"/>
        <dbReference type="EC" id="2.4.2.1"/>
    </reaction>
</comment>
<evidence type="ECO:0000313" key="10">
    <source>
        <dbReference type="EMBL" id="BCK77991.1"/>
    </source>
</evidence>
<dbReference type="PANTHER" id="PTHR11904">
    <property type="entry name" value="METHYLTHIOADENOSINE/PURINE NUCLEOSIDE PHOSPHORYLASE"/>
    <property type="match status" value="1"/>
</dbReference>
<feature type="binding site" evidence="8">
    <location>
        <position position="62"/>
    </location>
    <ligand>
        <name>phosphate</name>
        <dbReference type="ChEBI" id="CHEBI:43474"/>
    </ligand>
</feature>
<keyword evidence="5 7" id="KW-0808">Transferase</keyword>
<dbReference type="InterPro" id="IPR011268">
    <property type="entry name" value="Purine_phosphorylase"/>
</dbReference>
<feature type="binding site" evidence="8">
    <location>
        <position position="31"/>
    </location>
    <ligand>
        <name>phosphate</name>
        <dbReference type="ChEBI" id="CHEBI:43474"/>
    </ligand>
</feature>
<dbReference type="NCBIfam" id="TIGR01700">
    <property type="entry name" value="PNPH"/>
    <property type="match status" value="1"/>
</dbReference>
<dbReference type="SUPFAM" id="SSF53167">
    <property type="entry name" value="Purine and uridine phosphorylases"/>
    <property type="match status" value="1"/>
</dbReference>
<gene>
    <name evidence="10" type="primary">pupG</name>
    <name evidence="10" type="ORF">MM35RIKEN_01830</name>
</gene>
<organism evidence="10 11">
    <name type="scientific">Vescimonas fastidiosa</name>
    <dbReference type="NCBI Taxonomy" id="2714353"/>
    <lineage>
        <taxon>Bacteria</taxon>
        <taxon>Bacillati</taxon>
        <taxon>Bacillota</taxon>
        <taxon>Clostridia</taxon>
        <taxon>Eubacteriales</taxon>
        <taxon>Oscillospiraceae</taxon>
        <taxon>Vescimonas</taxon>
    </lineage>
</organism>
<dbReference type="RefSeq" id="WP_212818511.1">
    <property type="nucleotide sequence ID" value="NZ_AP023415.1"/>
</dbReference>
<dbReference type="UniPathway" id="UPA00606"/>
<comment type="pathway">
    <text evidence="2 7">Purine metabolism; purine nucleoside salvage.</text>
</comment>
<proteinExistence type="inferred from homology"/>
<dbReference type="Proteomes" id="UP000681343">
    <property type="component" value="Chromosome"/>
</dbReference>
<dbReference type="Pfam" id="PF01048">
    <property type="entry name" value="PNP_UDP_1"/>
    <property type="match status" value="1"/>
</dbReference>